<dbReference type="Gene3D" id="1.20.5.170">
    <property type="match status" value="1"/>
</dbReference>
<evidence type="ECO:0000313" key="11">
    <source>
        <dbReference type="EMBL" id="KAK4770526.1"/>
    </source>
</evidence>
<comment type="caution">
    <text evidence="11">The sequence shown here is derived from an EMBL/GenBank/DDBJ whole genome shotgun (WGS) entry which is preliminary data.</text>
</comment>
<evidence type="ECO:0000256" key="9">
    <source>
        <dbReference type="SAM" id="MobiDB-lite"/>
    </source>
</evidence>
<dbReference type="GO" id="GO:0003700">
    <property type="term" value="F:DNA-binding transcription factor activity"/>
    <property type="evidence" value="ECO:0007669"/>
    <property type="project" value="InterPro"/>
</dbReference>
<keyword evidence="8" id="KW-0175">Coiled coil</keyword>
<dbReference type="EMBL" id="JAXIOK010000005">
    <property type="protein sequence ID" value="KAK4770526.1"/>
    <property type="molecule type" value="Genomic_DNA"/>
</dbReference>
<sequence length="522" mass="57489">MEKKERQRRVDTWQLRRASWQEEGRGEEARSTLLDSQRQRCQLLGQHPRSLYETYPGAGGLNSTFDGKKGSNLTPRGRSCQFQARFHHMGSNDLNFNFDYEPPSANNNRHPPTNAPLNRQGSIFALTFDEFQNSVGWNGKDFGSMNLDELLKSILSAEENNSSVPSSSGVGRPDEAPGQNCHFQCQGSLILPRTLSQKTVDEIWRDISKECSTEKDSVGTSGDAVLPRSQKTLGEITLEEFLVKVVAVREDAQMASETNAGGGFLEKVPCAADNPKLEIGSQKMGGEPDNMIGIRNPDNVNPIPIRSSSNLPLNVNRVLTNQQQQILPKQPAIPFSPQVPPSSSTLLVIPRIQTGLVGLTDQVMNNISVHGTAAFQGGMMRMVGSGAGPVSAGFMGGSPSNPVSSDGVERNSGDTSSVSPVPYMFNGGMKRSKGSSALDKVVERRQKRMIKNRESAARSRARKQAYTMELEAEIAKLKEENEELRKKQAEIMEVQKNKVLEMMDMQGGAKRRKLRRTQTGPW</sequence>
<evidence type="ECO:0000256" key="3">
    <source>
        <dbReference type="ARBA" id="ARBA00023015"/>
    </source>
</evidence>
<evidence type="ECO:0000256" key="8">
    <source>
        <dbReference type="SAM" id="Coils"/>
    </source>
</evidence>
<dbReference type="GO" id="GO:0045893">
    <property type="term" value="P:positive regulation of DNA-templated transcription"/>
    <property type="evidence" value="ECO:0007669"/>
    <property type="project" value="InterPro"/>
</dbReference>
<accession>A0AAN7KWC5</accession>
<dbReference type="InterPro" id="IPR046347">
    <property type="entry name" value="bZIP_sf"/>
</dbReference>
<comment type="subcellular location">
    <subcellularLocation>
        <location evidence="1">Nucleus</location>
    </subcellularLocation>
</comment>
<organism evidence="11 12">
    <name type="scientific">Trapa incisa</name>
    <dbReference type="NCBI Taxonomy" id="236973"/>
    <lineage>
        <taxon>Eukaryota</taxon>
        <taxon>Viridiplantae</taxon>
        <taxon>Streptophyta</taxon>
        <taxon>Embryophyta</taxon>
        <taxon>Tracheophyta</taxon>
        <taxon>Spermatophyta</taxon>
        <taxon>Magnoliopsida</taxon>
        <taxon>eudicotyledons</taxon>
        <taxon>Gunneridae</taxon>
        <taxon>Pentapetalae</taxon>
        <taxon>rosids</taxon>
        <taxon>malvids</taxon>
        <taxon>Myrtales</taxon>
        <taxon>Lythraceae</taxon>
        <taxon>Trapa</taxon>
    </lineage>
</organism>
<dbReference type="Proteomes" id="UP001345219">
    <property type="component" value="Chromosome 24"/>
</dbReference>
<evidence type="ECO:0000259" key="10">
    <source>
        <dbReference type="PROSITE" id="PS50217"/>
    </source>
</evidence>
<dbReference type="SMART" id="SM00338">
    <property type="entry name" value="BRLZ"/>
    <property type="match status" value="1"/>
</dbReference>
<evidence type="ECO:0000256" key="1">
    <source>
        <dbReference type="ARBA" id="ARBA00004123"/>
    </source>
</evidence>
<evidence type="ECO:0000256" key="4">
    <source>
        <dbReference type="ARBA" id="ARBA00023125"/>
    </source>
</evidence>
<name>A0AAN7KWC5_9MYRT</name>
<keyword evidence="3" id="KW-0805">Transcription regulation</keyword>
<dbReference type="GO" id="GO:0009738">
    <property type="term" value="P:abscisic acid-activated signaling pathway"/>
    <property type="evidence" value="ECO:0007669"/>
    <property type="project" value="UniProtKB-KW"/>
</dbReference>
<dbReference type="GO" id="GO:0005634">
    <property type="term" value="C:nucleus"/>
    <property type="evidence" value="ECO:0007669"/>
    <property type="project" value="UniProtKB-SubCell"/>
</dbReference>
<evidence type="ECO:0000256" key="2">
    <source>
        <dbReference type="ARBA" id="ARBA00022682"/>
    </source>
</evidence>
<keyword evidence="2" id="KW-0938">Abscisic acid signaling pathway</keyword>
<protein>
    <recommendedName>
        <fullName evidence="10">BZIP domain-containing protein</fullName>
    </recommendedName>
</protein>
<keyword evidence="6" id="KW-0539">Nucleus</keyword>
<keyword evidence="4" id="KW-0238">DNA-binding</keyword>
<dbReference type="FunFam" id="1.20.5.170:FF:000048">
    <property type="entry name" value="ABSCISIC ACID-INSENSITIVE 5-like protein 5"/>
    <property type="match status" value="1"/>
</dbReference>
<proteinExistence type="inferred from homology"/>
<dbReference type="PANTHER" id="PTHR22952:SF446">
    <property type="entry name" value="ABSCISIC ACID-INSENSITIVE 5-LIKE PROTEIN 5-RELATED"/>
    <property type="match status" value="1"/>
</dbReference>
<reference evidence="11 12" key="1">
    <citation type="journal article" date="2023" name="Hortic Res">
        <title>Pangenome of water caltrop reveals structural variations and asymmetric subgenome divergence after allopolyploidization.</title>
        <authorList>
            <person name="Zhang X."/>
            <person name="Chen Y."/>
            <person name="Wang L."/>
            <person name="Yuan Y."/>
            <person name="Fang M."/>
            <person name="Shi L."/>
            <person name="Lu R."/>
            <person name="Comes H.P."/>
            <person name="Ma Y."/>
            <person name="Chen Y."/>
            <person name="Huang G."/>
            <person name="Zhou Y."/>
            <person name="Zheng Z."/>
            <person name="Qiu Y."/>
        </authorList>
    </citation>
    <scope>NUCLEOTIDE SEQUENCE [LARGE SCALE GENOMIC DNA]</scope>
    <source>
        <tissue evidence="11">Roots</tissue>
    </source>
</reference>
<dbReference type="InterPro" id="IPR004827">
    <property type="entry name" value="bZIP"/>
</dbReference>
<dbReference type="Pfam" id="PF00170">
    <property type="entry name" value="bZIP_1"/>
    <property type="match status" value="1"/>
</dbReference>
<evidence type="ECO:0000256" key="5">
    <source>
        <dbReference type="ARBA" id="ARBA00023163"/>
    </source>
</evidence>
<feature type="coiled-coil region" evidence="8">
    <location>
        <begin position="460"/>
        <end position="497"/>
    </location>
</feature>
<comment type="similarity">
    <text evidence="7">Belongs to the bZIP family. ABI5 subfamily.</text>
</comment>
<feature type="region of interest" description="Disordered" evidence="9">
    <location>
        <begin position="158"/>
        <end position="178"/>
    </location>
</feature>
<dbReference type="PROSITE" id="PS00036">
    <property type="entry name" value="BZIP_BASIC"/>
    <property type="match status" value="1"/>
</dbReference>
<dbReference type="PROSITE" id="PS50217">
    <property type="entry name" value="BZIP"/>
    <property type="match status" value="1"/>
</dbReference>
<dbReference type="PANTHER" id="PTHR22952">
    <property type="entry name" value="CAMP-RESPONSE ELEMENT BINDING PROTEIN-RELATED"/>
    <property type="match status" value="1"/>
</dbReference>
<dbReference type="GO" id="GO:0003677">
    <property type="term" value="F:DNA binding"/>
    <property type="evidence" value="ECO:0007669"/>
    <property type="project" value="UniProtKB-KW"/>
</dbReference>
<evidence type="ECO:0000256" key="6">
    <source>
        <dbReference type="ARBA" id="ARBA00023242"/>
    </source>
</evidence>
<feature type="domain" description="BZIP" evidence="10">
    <location>
        <begin position="442"/>
        <end position="493"/>
    </location>
</feature>
<dbReference type="CDD" id="cd14707">
    <property type="entry name" value="bZIP_plant_BZIP46"/>
    <property type="match status" value="1"/>
</dbReference>
<evidence type="ECO:0000313" key="12">
    <source>
        <dbReference type="Proteomes" id="UP001345219"/>
    </source>
</evidence>
<dbReference type="AlphaFoldDB" id="A0AAN7KWC5"/>
<evidence type="ECO:0000256" key="7">
    <source>
        <dbReference type="ARBA" id="ARBA00061369"/>
    </source>
</evidence>
<dbReference type="InterPro" id="IPR043452">
    <property type="entry name" value="BZIP46-like"/>
</dbReference>
<keyword evidence="12" id="KW-1185">Reference proteome</keyword>
<keyword evidence="5" id="KW-0804">Transcription</keyword>
<dbReference type="SUPFAM" id="SSF57959">
    <property type="entry name" value="Leucine zipper domain"/>
    <property type="match status" value="1"/>
</dbReference>
<feature type="region of interest" description="Disordered" evidence="9">
    <location>
        <begin position="502"/>
        <end position="522"/>
    </location>
</feature>
<feature type="region of interest" description="Disordered" evidence="9">
    <location>
        <begin position="393"/>
        <end position="440"/>
    </location>
</feature>
<feature type="compositionally biased region" description="Low complexity" evidence="9">
    <location>
        <begin position="158"/>
        <end position="171"/>
    </location>
</feature>
<gene>
    <name evidence="11" type="ORF">SAY87_031058</name>
</gene>